<dbReference type="InterPro" id="IPR006685">
    <property type="entry name" value="MscS_channel_2nd"/>
</dbReference>
<dbReference type="InterPro" id="IPR023408">
    <property type="entry name" value="MscS_beta-dom_sf"/>
</dbReference>
<evidence type="ECO:0000256" key="7">
    <source>
        <dbReference type="SAM" id="Phobius"/>
    </source>
</evidence>
<keyword evidence="4 7" id="KW-0812">Transmembrane</keyword>
<dbReference type="AlphaFoldDB" id="A0A520XAN1"/>
<dbReference type="InterPro" id="IPR011014">
    <property type="entry name" value="MscS_channel_TM-2"/>
</dbReference>
<keyword evidence="6 7" id="KW-0472">Membrane</keyword>
<dbReference type="PROSITE" id="PS01246">
    <property type="entry name" value="UPF0003"/>
    <property type="match status" value="1"/>
</dbReference>
<evidence type="ECO:0000256" key="1">
    <source>
        <dbReference type="ARBA" id="ARBA00004651"/>
    </source>
</evidence>
<feature type="transmembrane region" description="Helical" evidence="7">
    <location>
        <begin position="20"/>
        <end position="43"/>
    </location>
</feature>
<dbReference type="PANTHER" id="PTHR30347">
    <property type="entry name" value="POTASSIUM CHANNEL RELATED"/>
    <property type="match status" value="1"/>
</dbReference>
<protein>
    <submittedName>
        <fullName evidence="11">Mechanosensitive ion channel</fullName>
    </submittedName>
</protein>
<dbReference type="Pfam" id="PF21088">
    <property type="entry name" value="MS_channel_1st"/>
    <property type="match status" value="1"/>
</dbReference>
<reference evidence="11 12" key="1">
    <citation type="submission" date="2019-01" db="EMBL/GenBank/DDBJ databases">
        <title>Insights into ecological role of a new deltaproteobacterial order Candidatus Sinidesulfobacterales (Sva0485) by metagenomics and metatranscriptomics.</title>
        <authorList>
            <person name="Tan S."/>
            <person name="Liu J."/>
            <person name="Fang Y."/>
            <person name="Hedlund B."/>
            <person name="Lian Z.-H."/>
            <person name="Huang L.-Y."/>
            <person name="Li J.-T."/>
            <person name="Huang L.-N."/>
            <person name="Li W.-J."/>
            <person name="Jiang H.-C."/>
            <person name="Dong H.-L."/>
            <person name="Shu W.-S."/>
        </authorList>
    </citation>
    <scope>NUCLEOTIDE SEQUENCE [LARGE SCALE GENOMIC DNA]</scope>
    <source>
        <strain evidence="11">AP4</strain>
    </source>
</reference>
<dbReference type="GO" id="GO:0055085">
    <property type="term" value="P:transmembrane transport"/>
    <property type="evidence" value="ECO:0007669"/>
    <property type="project" value="InterPro"/>
</dbReference>
<keyword evidence="3" id="KW-1003">Cell membrane</keyword>
<evidence type="ECO:0000259" key="10">
    <source>
        <dbReference type="Pfam" id="PF21088"/>
    </source>
</evidence>
<accession>A0A520XAN1</accession>
<dbReference type="Gene3D" id="3.30.70.100">
    <property type="match status" value="1"/>
</dbReference>
<dbReference type="EMBL" id="SHMQ01000022">
    <property type="protein sequence ID" value="RZV38188.1"/>
    <property type="molecule type" value="Genomic_DNA"/>
</dbReference>
<dbReference type="InterPro" id="IPR010920">
    <property type="entry name" value="LSM_dom_sf"/>
</dbReference>
<dbReference type="SUPFAM" id="SSF50182">
    <property type="entry name" value="Sm-like ribonucleoproteins"/>
    <property type="match status" value="1"/>
</dbReference>
<feature type="domain" description="Mechanosensitive ion channel MscS" evidence="8">
    <location>
        <begin position="105"/>
        <end position="172"/>
    </location>
</feature>
<feature type="transmembrane region" description="Helical" evidence="7">
    <location>
        <begin position="64"/>
        <end position="83"/>
    </location>
</feature>
<evidence type="ECO:0000256" key="2">
    <source>
        <dbReference type="ARBA" id="ARBA00008017"/>
    </source>
</evidence>
<dbReference type="Pfam" id="PF00924">
    <property type="entry name" value="MS_channel_2nd"/>
    <property type="match status" value="1"/>
</dbReference>
<feature type="transmembrane region" description="Helical" evidence="7">
    <location>
        <begin position="89"/>
        <end position="118"/>
    </location>
</feature>
<gene>
    <name evidence="11" type="ORF">EVJ48_07555</name>
</gene>
<name>A0A520XAN1_9DELT</name>
<dbReference type="SUPFAM" id="SSF82861">
    <property type="entry name" value="Mechanosensitive channel protein MscS (YggB), transmembrane region"/>
    <property type="match status" value="1"/>
</dbReference>
<dbReference type="InterPro" id="IPR006686">
    <property type="entry name" value="MscS_channel_CS"/>
</dbReference>
<evidence type="ECO:0000256" key="5">
    <source>
        <dbReference type="ARBA" id="ARBA00022989"/>
    </source>
</evidence>
<keyword evidence="5 7" id="KW-1133">Transmembrane helix</keyword>
<evidence type="ECO:0000259" key="8">
    <source>
        <dbReference type="Pfam" id="PF00924"/>
    </source>
</evidence>
<evidence type="ECO:0000313" key="11">
    <source>
        <dbReference type="EMBL" id="RZV38188.1"/>
    </source>
</evidence>
<proteinExistence type="inferred from homology"/>
<sequence length="315" mass="35661">MFEFLRDKVYTIDGDKVRLLSIILSLIIILASYLISFLFAYIIKKEFRKNRTINKSFVKTVIRFIKYIILIIGFFIAFQVLGINLSSLAFLAGVIGLGIGFGMQNIISNFISGIIILFEKPIKEGEYVDVAGYDGIVSDIRARSTTITTRDNISIIVPNSNFITSNVINWSHKDPKIRLHIPLGIEETASKLDLAKKVLLEIADENPEVLREPKPSVWFVGFGSSSFDLDLIVWIQSPIRRHYVISDINFEIAKKFAKYDIDLTYPWTNLVFKNGLQIQNGDAGMVYGNNDAGTNNSIIQPSKNLRNEKNKNEVK</sequence>
<dbReference type="GO" id="GO:0005886">
    <property type="term" value="C:plasma membrane"/>
    <property type="evidence" value="ECO:0007669"/>
    <property type="project" value="UniProtKB-SubCell"/>
</dbReference>
<dbReference type="SUPFAM" id="SSF82689">
    <property type="entry name" value="Mechanosensitive channel protein MscS (YggB), C-terminal domain"/>
    <property type="match status" value="1"/>
</dbReference>
<evidence type="ECO:0000256" key="6">
    <source>
        <dbReference type="ARBA" id="ARBA00023136"/>
    </source>
</evidence>
<evidence type="ECO:0000259" key="9">
    <source>
        <dbReference type="Pfam" id="PF21082"/>
    </source>
</evidence>
<dbReference type="InterPro" id="IPR049278">
    <property type="entry name" value="MS_channel_C"/>
</dbReference>
<dbReference type="PANTHER" id="PTHR30347:SF1">
    <property type="entry name" value="MECHANOSENSITIVE CHANNEL MSCK"/>
    <property type="match status" value="1"/>
</dbReference>
<organism evidence="11 12">
    <name type="scientific">Candidatus Acidulodesulfobacterium acidiphilum</name>
    <dbReference type="NCBI Taxonomy" id="2597224"/>
    <lineage>
        <taxon>Bacteria</taxon>
        <taxon>Deltaproteobacteria</taxon>
        <taxon>Candidatus Acidulodesulfobacterales</taxon>
        <taxon>Candidatus Acidulodesulfobacterium</taxon>
    </lineage>
</organism>
<dbReference type="Gene3D" id="1.10.287.1260">
    <property type="match status" value="1"/>
</dbReference>
<evidence type="ECO:0000313" key="12">
    <source>
        <dbReference type="Proteomes" id="UP000322454"/>
    </source>
</evidence>
<dbReference type="Gene3D" id="2.30.30.60">
    <property type="match status" value="1"/>
</dbReference>
<comment type="caution">
    <text evidence="11">The sequence shown here is derived from an EMBL/GenBank/DDBJ whole genome shotgun (WGS) entry which is preliminary data.</text>
</comment>
<comment type="subcellular location">
    <subcellularLocation>
        <location evidence="1">Cell membrane</location>
        <topology evidence="1">Multi-pass membrane protein</topology>
    </subcellularLocation>
</comment>
<dbReference type="InterPro" id="IPR052702">
    <property type="entry name" value="MscS-like_channel"/>
</dbReference>
<comment type="similarity">
    <text evidence="2">Belongs to the MscS (TC 1.A.23) family.</text>
</comment>
<dbReference type="InterPro" id="IPR011066">
    <property type="entry name" value="MscS_channel_C_sf"/>
</dbReference>
<feature type="domain" description="Mechanosensitive ion channel transmembrane helices 2/3" evidence="10">
    <location>
        <begin position="65"/>
        <end position="104"/>
    </location>
</feature>
<dbReference type="Pfam" id="PF21082">
    <property type="entry name" value="MS_channel_3rd"/>
    <property type="match status" value="1"/>
</dbReference>
<dbReference type="InterPro" id="IPR049142">
    <property type="entry name" value="MS_channel_1st"/>
</dbReference>
<evidence type="ECO:0000256" key="3">
    <source>
        <dbReference type="ARBA" id="ARBA00022475"/>
    </source>
</evidence>
<evidence type="ECO:0000256" key="4">
    <source>
        <dbReference type="ARBA" id="ARBA00022692"/>
    </source>
</evidence>
<feature type="domain" description="Mechanosensitive ion channel MscS C-terminal" evidence="9">
    <location>
        <begin position="186"/>
        <end position="262"/>
    </location>
</feature>
<dbReference type="Proteomes" id="UP000322454">
    <property type="component" value="Unassembled WGS sequence"/>
</dbReference>